<dbReference type="GeneID" id="54462904"/>
<keyword evidence="3" id="KW-1185">Reference proteome</keyword>
<feature type="region of interest" description="Disordered" evidence="1">
    <location>
        <begin position="1"/>
        <end position="60"/>
    </location>
</feature>
<reference evidence="2 4" key="1">
    <citation type="journal article" date="2020" name="Stud. Mycol.">
        <title>101 Dothideomycetes genomes: a test case for predicting lifestyles and emergence of pathogens.</title>
        <authorList>
            <person name="Haridas S."/>
            <person name="Albert R."/>
            <person name="Binder M."/>
            <person name="Bloem J."/>
            <person name="Labutti K."/>
            <person name="Salamov A."/>
            <person name="Andreopoulos B."/>
            <person name="Baker S."/>
            <person name="Barry K."/>
            <person name="Bills G."/>
            <person name="Bluhm B."/>
            <person name="Cannon C."/>
            <person name="Castanera R."/>
            <person name="Culley D."/>
            <person name="Daum C."/>
            <person name="Ezra D."/>
            <person name="Gonzalez J."/>
            <person name="Henrissat B."/>
            <person name="Kuo A."/>
            <person name="Liang C."/>
            <person name="Lipzen A."/>
            <person name="Lutzoni F."/>
            <person name="Magnuson J."/>
            <person name="Mondo S."/>
            <person name="Nolan M."/>
            <person name="Ohm R."/>
            <person name="Pangilinan J."/>
            <person name="Park H.-J."/>
            <person name="Ramirez L."/>
            <person name="Alfaro M."/>
            <person name="Sun H."/>
            <person name="Tritt A."/>
            <person name="Yoshinaga Y."/>
            <person name="Zwiers L.-H."/>
            <person name="Turgeon B."/>
            <person name="Goodwin S."/>
            <person name="Spatafora J."/>
            <person name="Crous P."/>
            <person name="Grigoriev I."/>
        </authorList>
    </citation>
    <scope>NUCLEOTIDE SEQUENCE</scope>
    <source>
        <strain evidence="2 4">CBS 304.34</strain>
    </source>
</reference>
<reference evidence="4" key="3">
    <citation type="submission" date="2025-04" db="UniProtKB">
        <authorList>
            <consortium name="RefSeq"/>
        </authorList>
    </citation>
    <scope>IDENTIFICATION</scope>
    <source>
        <strain evidence="4">CBS 304.34</strain>
    </source>
</reference>
<evidence type="ECO:0000313" key="2">
    <source>
        <dbReference type="EMBL" id="KAF2810850.1"/>
    </source>
</evidence>
<gene>
    <name evidence="2 4" type="ORF">BDZ99DRAFT_475726</name>
</gene>
<protein>
    <submittedName>
        <fullName evidence="2 4">Uncharacterized protein</fullName>
    </submittedName>
</protein>
<proteinExistence type="predicted"/>
<organism evidence="2">
    <name type="scientific">Mytilinidion resinicola</name>
    <dbReference type="NCBI Taxonomy" id="574789"/>
    <lineage>
        <taxon>Eukaryota</taxon>
        <taxon>Fungi</taxon>
        <taxon>Dikarya</taxon>
        <taxon>Ascomycota</taxon>
        <taxon>Pezizomycotina</taxon>
        <taxon>Dothideomycetes</taxon>
        <taxon>Pleosporomycetidae</taxon>
        <taxon>Mytilinidiales</taxon>
        <taxon>Mytilinidiaceae</taxon>
        <taxon>Mytilinidion</taxon>
    </lineage>
</organism>
<dbReference type="RefSeq" id="XP_033577814.1">
    <property type="nucleotide sequence ID" value="XM_033722011.1"/>
</dbReference>
<evidence type="ECO:0000256" key="1">
    <source>
        <dbReference type="SAM" id="MobiDB-lite"/>
    </source>
</evidence>
<evidence type="ECO:0000313" key="3">
    <source>
        <dbReference type="Proteomes" id="UP000504636"/>
    </source>
</evidence>
<dbReference type="EMBL" id="MU003699">
    <property type="protein sequence ID" value="KAF2810850.1"/>
    <property type="molecule type" value="Genomic_DNA"/>
</dbReference>
<name>A0A6A6YPY7_9PEZI</name>
<reference evidence="4" key="2">
    <citation type="submission" date="2020-04" db="EMBL/GenBank/DDBJ databases">
        <authorList>
            <consortium name="NCBI Genome Project"/>
        </authorList>
    </citation>
    <scope>NUCLEOTIDE SEQUENCE</scope>
    <source>
        <strain evidence="4">CBS 304.34</strain>
    </source>
</reference>
<dbReference type="Proteomes" id="UP000504636">
    <property type="component" value="Unplaced"/>
</dbReference>
<evidence type="ECO:0000313" key="4">
    <source>
        <dbReference type="RefSeq" id="XP_033577814.1"/>
    </source>
</evidence>
<dbReference type="AlphaFoldDB" id="A0A6A6YPY7"/>
<sequence length="368" mass="41456">MGRKERLAKARKAERRATEFNPPDWQPVSRPKPPKAPPLEEPPEEVPEPPEPPAPGFKDFLSLPRELRDMVYDDLITPNPAARLPHYPSPLHARSARARKHAKALRKEIREERGSKTNREYDTARFPHRSSNPCAPYTVDAAFFSESPTGVARALFLVDQQMRAEAEAVLYRKATFVNNCIACERHPYSVACSRRAAGRWHYAAGVPAIFDLDKPRDCKRFRRSDVRGWEERAAYVLAMPCLWWLRVDIGSALVGWEADIGEGGYHVRKGTLVVLARLVRALEERKAGGGREVEVELVSRFVEAMPRYDEGERNSVEQLVEEVKGVLREWELMACGCCFAKKKNGGVLESNFPAGSKNGILLMRAASA</sequence>
<feature type="compositionally biased region" description="Pro residues" evidence="1">
    <location>
        <begin position="30"/>
        <end position="40"/>
    </location>
</feature>
<accession>A0A6A6YPY7</accession>